<evidence type="ECO:0000313" key="3">
    <source>
        <dbReference type="Proteomes" id="UP000050297"/>
    </source>
</evidence>
<accession>A0A0P9HQS0</accession>
<comment type="caution">
    <text evidence="2">The sequence shown here is derived from an EMBL/GenBank/DDBJ whole genome shotgun (WGS) entry which is preliminary data.</text>
</comment>
<keyword evidence="1" id="KW-0812">Transmembrane</keyword>
<keyword evidence="1" id="KW-1133">Transmembrane helix</keyword>
<keyword evidence="1" id="KW-0472">Membrane</keyword>
<evidence type="ECO:0000256" key="1">
    <source>
        <dbReference type="SAM" id="Phobius"/>
    </source>
</evidence>
<gene>
    <name evidence="2" type="ORF">ALO91_00977</name>
</gene>
<sequence>MSSCSGSSLMALCSFDFIFLKVHPQRKMLPARRADAKSHRDREYAMSLSDTQLDQLGHDVDQNQREMVVLDMEHANMLVEERNASYGLGTQQPQICPRTQPSMLDGLMGGTQSIYNATLHPLFNTTWAVPSALGAYDAYNITRLLRDIGGFGTKVRISVKNGKQYVIITGYPGLRRRLRGTRYGIRNAQLIEMGIGRYGEQASAIKGFKLSCYVAVAIEVLEWVFNDEAVLSDLFAGVGVELIKAGIASVIGYAVSVALGFTVTAVGLPLVIGAVFVLVVSVGLNELDNRYNIKNNVKAGMRYAVDNIKYLHEEMTRVTVNDLKAYSEKAATEIISNLIDSAADEAKSWVLRKISPGDFPLPNWPRVPELPDFSNFKLPKF</sequence>
<dbReference type="PATRIC" id="fig|199198.5.peg.1419"/>
<name>A0A0P9HQS0_PSESX</name>
<proteinExistence type="predicted"/>
<dbReference type="AlphaFoldDB" id="A0A0P9HQS0"/>
<organism evidence="2 3">
    <name type="scientific">Pseudomonas syringae pv. aceris</name>
    <dbReference type="NCBI Taxonomy" id="199198"/>
    <lineage>
        <taxon>Bacteria</taxon>
        <taxon>Pseudomonadati</taxon>
        <taxon>Pseudomonadota</taxon>
        <taxon>Gammaproteobacteria</taxon>
        <taxon>Pseudomonadales</taxon>
        <taxon>Pseudomonadaceae</taxon>
        <taxon>Pseudomonas</taxon>
        <taxon>Pseudomonas syringae</taxon>
    </lineage>
</organism>
<dbReference type="Proteomes" id="UP000050297">
    <property type="component" value="Unassembled WGS sequence"/>
</dbReference>
<protein>
    <submittedName>
        <fullName evidence="2">Uncharacterized protein</fullName>
    </submittedName>
</protein>
<reference evidence="2 3" key="1">
    <citation type="submission" date="2015-09" db="EMBL/GenBank/DDBJ databases">
        <title>Genome announcement of multiple Pseudomonas syringae strains.</title>
        <authorList>
            <person name="Thakur S."/>
            <person name="Wang P.W."/>
            <person name="Gong Y."/>
            <person name="Weir B.S."/>
            <person name="Guttman D.S."/>
        </authorList>
    </citation>
    <scope>NUCLEOTIDE SEQUENCE [LARGE SCALE GENOMIC DNA]</scope>
    <source>
        <strain evidence="2 3">ICMP2802</strain>
    </source>
</reference>
<dbReference type="EMBL" id="LJPM01000351">
    <property type="protein sequence ID" value="KPW17666.1"/>
    <property type="molecule type" value="Genomic_DNA"/>
</dbReference>
<evidence type="ECO:0000313" key="2">
    <source>
        <dbReference type="EMBL" id="KPW17666.1"/>
    </source>
</evidence>
<feature type="transmembrane region" description="Helical" evidence="1">
    <location>
        <begin position="261"/>
        <end position="284"/>
    </location>
</feature>